<dbReference type="Proteomes" id="UP000570595">
    <property type="component" value="Unassembled WGS sequence"/>
</dbReference>
<gene>
    <name evidence="2" type="ORF">FOZ61_002234</name>
</gene>
<evidence type="ECO:0000256" key="1">
    <source>
        <dbReference type="SAM" id="MobiDB-lite"/>
    </source>
</evidence>
<proteinExistence type="predicted"/>
<evidence type="ECO:0000313" key="2">
    <source>
        <dbReference type="EMBL" id="KAF4662749.1"/>
    </source>
</evidence>
<comment type="caution">
    <text evidence="2">The sequence shown here is derived from an EMBL/GenBank/DDBJ whole genome shotgun (WGS) entry which is preliminary data.</text>
</comment>
<name>A0A7J6LTW5_PEROL</name>
<sequence>MTLQPLVAPPQNSVIVPAPYDPRVAKDEPFHVTLIATCDEAEVGARNGFTVIAMSICFEKICDIFPQHTVLEATQQPIGNKPAEDCCSGGGGYRNSGTNEDRINWD</sequence>
<dbReference type="EMBL" id="JABAHT010000160">
    <property type="protein sequence ID" value="KAF4662749.1"/>
    <property type="molecule type" value="Genomic_DNA"/>
</dbReference>
<organism evidence="2 3">
    <name type="scientific">Perkinsus olseni</name>
    <name type="common">Perkinsus atlanticus</name>
    <dbReference type="NCBI Taxonomy" id="32597"/>
    <lineage>
        <taxon>Eukaryota</taxon>
        <taxon>Sar</taxon>
        <taxon>Alveolata</taxon>
        <taxon>Perkinsozoa</taxon>
        <taxon>Perkinsea</taxon>
        <taxon>Perkinsida</taxon>
        <taxon>Perkinsidae</taxon>
        <taxon>Perkinsus</taxon>
    </lineage>
</organism>
<reference evidence="2 3" key="1">
    <citation type="submission" date="2020-04" db="EMBL/GenBank/DDBJ databases">
        <title>Perkinsus olseni comparative genomics.</title>
        <authorList>
            <person name="Bogema D.R."/>
        </authorList>
    </citation>
    <scope>NUCLEOTIDE SEQUENCE [LARGE SCALE GENOMIC DNA]</scope>
    <source>
        <strain evidence="2">ATCC PRA-179</strain>
    </source>
</reference>
<protein>
    <submittedName>
        <fullName evidence="2">Uncharacterized protein</fullName>
    </submittedName>
</protein>
<dbReference type="AlphaFoldDB" id="A0A7J6LTW5"/>
<evidence type="ECO:0000313" key="3">
    <source>
        <dbReference type="Proteomes" id="UP000570595"/>
    </source>
</evidence>
<accession>A0A7J6LTW5</accession>
<feature type="region of interest" description="Disordered" evidence="1">
    <location>
        <begin position="81"/>
        <end position="106"/>
    </location>
</feature>